<evidence type="ECO:0000313" key="2">
    <source>
        <dbReference type="EMBL" id="CAG6716634.1"/>
    </source>
</evidence>
<sequence length="158" mass="19416">MNSTAYWWGKETIKSYLDFFFFFSLFFFRILRCFLFIYLFTFQKRGLKSPMTFNLRVPTMILGTESTYYDSGSSLYLFDFSTIYFLDFCVVYKERKVNYLRYEESFVHNKIPRFVLFLISPAHKWHTQSIPFILYVSFRIKVKKKRLLYKMNLLCTRY</sequence>
<accession>A0A8D8V3E4</accession>
<name>A0A8D8V3E4_9HEMI</name>
<dbReference type="AlphaFoldDB" id="A0A8D8V3E4"/>
<feature type="transmembrane region" description="Helical" evidence="1">
    <location>
        <begin position="75"/>
        <end position="92"/>
    </location>
</feature>
<organism evidence="2">
    <name type="scientific">Cacopsylla melanoneura</name>
    <dbReference type="NCBI Taxonomy" id="428564"/>
    <lineage>
        <taxon>Eukaryota</taxon>
        <taxon>Metazoa</taxon>
        <taxon>Ecdysozoa</taxon>
        <taxon>Arthropoda</taxon>
        <taxon>Hexapoda</taxon>
        <taxon>Insecta</taxon>
        <taxon>Pterygota</taxon>
        <taxon>Neoptera</taxon>
        <taxon>Paraneoptera</taxon>
        <taxon>Hemiptera</taxon>
        <taxon>Sternorrhyncha</taxon>
        <taxon>Psylloidea</taxon>
        <taxon>Psyllidae</taxon>
        <taxon>Psyllinae</taxon>
        <taxon>Cacopsylla</taxon>
    </lineage>
</organism>
<evidence type="ECO:0000256" key="1">
    <source>
        <dbReference type="SAM" id="Phobius"/>
    </source>
</evidence>
<keyword evidence="1" id="KW-0812">Transmembrane</keyword>
<keyword evidence="1" id="KW-1133">Transmembrane helix</keyword>
<feature type="transmembrane region" description="Helical" evidence="1">
    <location>
        <begin position="20"/>
        <end position="41"/>
    </location>
</feature>
<proteinExistence type="predicted"/>
<keyword evidence="1" id="KW-0472">Membrane</keyword>
<reference evidence="2" key="1">
    <citation type="submission" date="2021-05" db="EMBL/GenBank/DDBJ databases">
        <authorList>
            <person name="Alioto T."/>
            <person name="Alioto T."/>
            <person name="Gomez Garrido J."/>
        </authorList>
    </citation>
    <scope>NUCLEOTIDE SEQUENCE</scope>
</reference>
<dbReference type="EMBL" id="HBUF01354764">
    <property type="protein sequence ID" value="CAG6716634.1"/>
    <property type="molecule type" value="Transcribed_RNA"/>
</dbReference>
<protein>
    <submittedName>
        <fullName evidence="2">Uncharacterized protein</fullName>
    </submittedName>
</protein>